<dbReference type="AlphaFoldDB" id="A0A5B7HLV9"/>
<gene>
    <name evidence="1" type="ORF">E2C01_068222</name>
</gene>
<keyword evidence="2" id="KW-1185">Reference proteome</keyword>
<accession>A0A5B7HLV9</accession>
<sequence>MESFCGTNYFLYATFYISEICVEITFFSPRNAQYATYRTPIIPIPTLPPPYKSIYPLTIPTTLSSSTVTLYYIPYTPTYN</sequence>
<evidence type="ECO:0000313" key="2">
    <source>
        <dbReference type="Proteomes" id="UP000324222"/>
    </source>
</evidence>
<organism evidence="1 2">
    <name type="scientific">Portunus trituberculatus</name>
    <name type="common">Swimming crab</name>
    <name type="synonym">Neptunus trituberculatus</name>
    <dbReference type="NCBI Taxonomy" id="210409"/>
    <lineage>
        <taxon>Eukaryota</taxon>
        <taxon>Metazoa</taxon>
        <taxon>Ecdysozoa</taxon>
        <taxon>Arthropoda</taxon>
        <taxon>Crustacea</taxon>
        <taxon>Multicrustacea</taxon>
        <taxon>Malacostraca</taxon>
        <taxon>Eumalacostraca</taxon>
        <taxon>Eucarida</taxon>
        <taxon>Decapoda</taxon>
        <taxon>Pleocyemata</taxon>
        <taxon>Brachyura</taxon>
        <taxon>Eubrachyura</taxon>
        <taxon>Portunoidea</taxon>
        <taxon>Portunidae</taxon>
        <taxon>Portuninae</taxon>
        <taxon>Portunus</taxon>
    </lineage>
</organism>
<proteinExistence type="predicted"/>
<reference evidence="1 2" key="1">
    <citation type="submission" date="2019-05" db="EMBL/GenBank/DDBJ databases">
        <title>Another draft genome of Portunus trituberculatus and its Hox gene families provides insights of decapod evolution.</title>
        <authorList>
            <person name="Jeong J.-H."/>
            <person name="Song I."/>
            <person name="Kim S."/>
            <person name="Choi T."/>
            <person name="Kim D."/>
            <person name="Ryu S."/>
            <person name="Kim W."/>
        </authorList>
    </citation>
    <scope>NUCLEOTIDE SEQUENCE [LARGE SCALE GENOMIC DNA]</scope>
    <source>
        <tissue evidence="1">Muscle</tissue>
    </source>
</reference>
<protein>
    <submittedName>
        <fullName evidence="1">Uncharacterized protein</fullName>
    </submittedName>
</protein>
<dbReference type="EMBL" id="VSRR010037730">
    <property type="protein sequence ID" value="MPC73881.1"/>
    <property type="molecule type" value="Genomic_DNA"/>
</dbReference>
<dbReference type="Proteomes" id="UP000324222">
    <property type="component" value="Unassembled WGS sequence"/>
</dbReference>
<evidence type="ECO:0000313" key="1">
    <source>
        <dbReference type="EMBL" id="MPC73881.1"/>
    </source>
</evidence>
<name>A0A5B7HLV9_PORTR</name>
<comment type="caution">
    <text evidence="1">The sequence shown here is derived from an EMBL/GenBank/DDBJ whole genome shotgun (WGS) entry which is preliminary data.</text>
</comment>